<gene>
    <name evidence="1" type="ORF">METZ01_LOCUS317414</name>
</gene>
<reference evidence="1" key="1">
    <citation type="submission" date="2018-05" db="EMBL/GenBank/DDBJ databases">
        <authorList>
            <person name="Lanie J.A."/>
            <person name="Ng W.-L."/>
            <person name="Kazmierczak K.M."/>
            <person name="Andrzejewski T.M."/>
            <person name="Davidsen T.M."/>
            <person name="Wayne K.J."/>
            <person name="Tettelin H."/>
            <person name="Glass J.I."/>
            <person name="Rusch D."/>
            <person name="Podicherti R."/>
            <person name="Tsui H.-C.T."/>
            <person name="Winkler M.E."/>
        </authorList>
    </citation>
    <scope>NUCLEOTIDE SEQUENCE</scope>
</reference>
<dbReference type="EMBL" id="UINC01102721">
    <property type="protein sequence ID" value="SVC64560.1"/>
    <property type="molecule type" value="Genomic_DNA"/>
</dbReference>
<dbReference type="AlphaFoldDB" id="A0A382NV76"/>
<feature type="non-terminal residue" evidence="1">
    <location>
        <position position="1"/>
    </location>
</feature>
<name>A0A382NV76_9ZZZZ</name>
<protein>
    <submittedName>
        <fullName evidence="1">Uncharacterized protein</fullName>
    </submittedName>
</protein>
<evidence type="ECO:0000313" key="1">
    <source>
        <dbReference type="EMBL" id="SVC64560.1"/>
    </source>
</evidence>
<sequence>EVELASTAHTRAFSPDEESTLSNFVEGNSGQFTYAEIADSFADGKYSAKSIQGKILSMELTSHVKPTEKPASIRTYSPAEEETFLDLVADGSFVEDIAEALGRPVNSIRGKALSFLRTGEIDSIPPQRETKAASSVDPLTALGDVSDMSVEEIADEIGKTERGVKTMLTRRGLVAADYDGAARKEKASS</sequence>
<organism evidence="1">
    <name type="scientific">marine metagenome</name>
    <dbReference type="NCBI Taxonomy" id="408172"/>
    <lineage>
        <taxon>unclassified sequences</taxon>
        <taxon>metagenomes</taxon>
        <taxon>ecological metagenomes</taxon>
    </lineage>
</organism>
<accession>A0A382NV76</accession>
<proteinExistence type="predicted"/>